<dbReference type="GO" id="GO:0008270">
    <property type="term" value="F:zinc ion binding"/>
    <property type="evidence" value="ECO:0007669"/>
    <property type="project" value="InterPro"/>
</dbReference>
<accession>A0A6S6XUB5</accession>
<evidence type="ECO:0000256" key="5">
    <source>
        <dbReference type="ARBA" id="ARBA00023002"/>
    </source>
</evidence>
<dbReference type="EMBL" id="LR778301">
    <property type="protein sequence ID" value="CAB1367567.1"/>
    <property type="molecule type" value="Genomic_DNA"/>
</dbReference>
<dbReference type="PANTHER" id="PTHR30096">
    <property type="entry name" value="4,5-DOPA DIOXYGENASE EXTRADIOL-LIKE PROTEIN"/>
    <property type="match status" value="1"/>
</dbReference>
<dbReference type="InterPro" id="IPR014436">
    <property type="entry name" value="Extradiol_dOase_DODA"/>
</dbReference>
<gene>
    <name evidence="7" type="primary">ygiD</name>
    <name evidence="7" type="ORF">DENOEST_0402</name>
</gene>
<evidence type="ECO:0000256" key="4">
    <source>
        <dbReference type="ARBA" id="ARBA00022833"/>
    </source>
</evidence>
<organism evidence="7 8">
    <name type="scientific">Denitratisoma oestradiolicum</name>
    <dbReference type="NCBI Taxonomy" id="311182"/>
    <lineage>
        <taxon>Bacteria</taxon>
        <taxon>Pseudomonadati</taxon>
        <taxon>Pseudomonadota</taxon>
        <taxon>Betaproteobacteria</taxon>
        <taxon>Nitrosomonadales</taxon>
        <taxon>Sterolibacteriaceae</taxon>
        <taxon>Denitratisoma</taxon>
    </lineage>
</organism>
<evidence type="ECO:0000256" key="3">
    <source>
        <dbReference type="ARBA" id="ARBA00022723"/>
    </source>
</evidence>
<keyword evidence="3" id="KW-0479">Metal-binding</keyword>
<reference evidence="7 8" key="1">
    <citation type="submission" date="2020-03" db="EMBL/GenBank/DDBJ databases">
        <authorList>
            <consortium name="Genoscope - CEA"/>
            <person name="William W."/>
        </authorList>
    </citation>
    <scope>NUCLEOTIDE SEQUENCE [LARGE SCALE GENOMIC DNA]</scope>
    <source>
        <strain evidence="8">DSM 16959</strain>
    </source>
</reference>
<dbReference type="PANTHER" id="PTHR30096:SF0">
    <property type="entry name" value="4,5-DOPA DIOXYGENASE EXTRADIOL-LIKE PROTEIN"/>
    <property type="match status" value="1"/>
</dbReference>
<dbReference type="KEGG" id="doe:DENOEST_0402"/>
<keyword evidence="5 7" id="KW-0560">Oxidoreductase</keyword>
<dbReference type="SUPFAM" id="SSF53213">
    <property type="entry name" value="LigB-like"/>
    <property type="match status" value="1"/>
</dbReference>
<dbReference type="RefSeq" id="WP_145770499.1">
    <property type="nucleotide sequence ID" value="NZ_LR778301.1"/>
</dbReference>
<evidence type="ECO:0000313" key="7">
    <source>
        <dbReference type="EMBL" id="CAB1367567.1"/>
    </source>
</evidence>
<dbReference type="GO" id="GO:0050297">
    <property type="term" value="F:stizolobate synthase activity"/>
    <property type="evidence" value="ECO:0007669"/>
    <property type="project" value="UniProtKB-EC"/>
</dbReference>
<evidence type="ECO:0000313" key="8">
    <source>
        <dbReference type="Proteomes" id="UP000515733"/>
    </source>
</evidence>
<protein>
    <submittedName>
        <fullName evidence="7">4,5-DOPA dioxygenase extradiol</fullName>
        <ecNumber evidence="7">1.13.11.29</ecNumber>
    </submittedName>
</protein>
<dbReference type="CDD" id="cd07363">
    <property type="entry name" value="45_DOPA_Dioxygenase"/>
    <property type="match status" value="1"/>
</dbReference>
<evidence type="ECO:0000256" key="1">
    <source>
        <dbReference type="ARBA" id="ARBA00001947"/>
    </source>
</evidence>
<dbReference type="EC" id="1.13.11.29" evidence="7"/>
<dbReference type="GO" id="GO:0008198">
    <property type="term" value="F:ferrous iron binding"/>
    <property type="evidence" value="ECO:0007669"/>
    <property type="project" value="InterPro"/>
</dbReference>
<dbReference type="Pfam" id="PF02900">
    <property type="entry name" value="LigB"/>
    <property type="match status" value="1"/>
</dbReference>
<evidence type="ECO:0000256" key="2">
    <source>
        <dbReference type="ARBA" id="ARBA00007581"/>
    </source>
</evidence>
<keyword evidence="8" id="KW-1185">Reference proteome</keyword>
<name>A0A6S6XUB5_9PROT</name>
<sequence>MTSSGSVWLPPLFVSHGAPTLALTPGRTGPAWAKLGQEMPRPQAIVAVSAHWTTRQPALSSHPAPPTLHDFYGFPDALHALRYPAPGAPALAEELAQRLTGATLAPERGLDHGAWVPLSFLYPEADVPVIQLSVMPQATPEDHYHLGRALADLPGRGILVLASGSLTHNLGDVQWDAADGLALPYVTEFRDWFAAALTRGDLPALFDYRRQAPHAHRAHPSEEHLLPLYVALGAAGERPHSRCLFQETTLAALAMEAYTFTAGE</sequence>
<keyword evidence="4" id="KW-0862">Zinc</keyword>
<dbReference type="Gene3D" id="3.40.830.10">
    <property type="entry name" value="LigB-like"/>
    <property type="match status" value="1"/>
</dbReference>
<keyword evidence="7" id="KW-0223">Dioxygenase</keyword>
<dbReference type="InterPro" id="IPR004183">
    <property type="entry name" value="Xdiol_dOase_suB"/>
</dbReference>
<comment type="similarity">
    <text evidence="2">Belongs to the DODA-type extradiol aromatic ring-opening dioxygenase family.</text>
</comment>
<dbReference type="Proteomes" id="UP000515733">
    <property type="component" value="Chromosome"/>
</dbReference>
<dbReference type="OrthoDB" id="9790889at2"/>
<comment type="cofactor">
    <cofactor evidence="1">
        <name>Zn(2+)</name>
        <dbReference type="ChEBI" id="CHEBI:29105"/>
    </cofactor>
</comment>
<proteinExistence type="inferred from homology"/>
<dbReference type="AlphaFoldDB" id="A0A6S6XUB5"/>
<dbReference type="PIRSF" id="PIRSF006157">
    <property type="entry name" value="Doxgns_DODA"/>
    <property type="match status" value="1"/>
</dbReference>
<evidence type="ECO:0000259" key="6">
    <source>
        <dbReference type="Pfam" id="PF02900"/>
    </source>
</evidence>
<feature type="domain" description="Extradiol ring-cleavage dioxygenase class III enzyme subunit B" evidence="6">
    <location>
        <begin position="37"/>
        <end position="238"/>
    </location>
</feature>